<name>A0A1Y5HT22_OLEAN</name>
<keyword evidence="7 10" id="KW-0378">Hydrolase</keyword>
<proteinExistence type="inferred from homology"/>
<dbReference type="NCBIfam" id="TIGR03188">
    <property type="entry name" value="histidine_hisI"/>
    <property type="match status" value="1"/>
</dbReference>
<comment type="subcellular location">
    <subcellularLocation>
        <location evidence="2 10">Cytoplasm</location>
    </subcellularLocation>
</comment>
<dbReference type="NCBIfam" id="NF001611">
    <property type="entry name" value="PRK00400.1-3"/>
    <property type="match status" value="1"/>
</dbReference>
<comment type="caution">
    <text evidence="11">The sequence shown here is derived from an EMBL/GenBank/DDBJ whole genome shotgun (WGS) entry which is preliminary data.</text>
</comment>
<evidence type="ECO:0000313" key="12">
    <source>
        <dbReference type="Proteomes" id="UP000227088"/>
    </source>
</evidence>
<dbReference type="GO" id="GO:0004636">
    <property type="term" value="F:phosphoribosyl-ATP diphosphatase activity"/>
    <property type="evidence" value="ECO:0007669"/>
    <property type="project" value="UniProtKB-UniRule"/>
</dbReference>
<dbReference type="SUPFAM" id="SSF101386">
    <property type="entry name" value="all-alpha NTP pyrophosphatases"/>
    <property type="match status" value="1"/>
</dbReference>
<keyword evidence="8 10" id="KW-0067">ATP-binding</keyword>
<comment type="pathway">
    <text evidence="3 10">Amino-acid biosynthesis; L-histidine biosynthesis; L-histidine from 5-phospho-alpha-D-ribose 1-diphosphate: step 2/9.</text>
</comment>
<evidence type="ECO:0000256" key="1">
    <source>
        <dbReference type="ARBA" id="ARBA00001460"/>
    </source>
</evidence>
<dbReference type="Gene3D" id="1.10.287.1080">
    <property type="entry name" value="MazG-like"/>
    <property type="match status" value="1"/>
</dbReference>
<dbReference type="EC" id="3.6.1.31" evidence="10"/>
<comment type="similarity">
    <text evidence="10">Belongs to the PRA-PH family.</text>
</comment>
<evidence type="ECO:0000256" key="6">
    <source>
        <dbReference type="ARBA" id="ARBA00022741"/>
    </source>
</evidence>
<dbReference type="EMBL" id="MABE01000336">
    <property type="protein sequence ID" value="OUS40458.1"/>
    <property type="molecule type" value="Genomic_DNA"/>
</dbReference>
<keyword evidence="9 10" id="KW-0368">Histidine biosynthesis</keyword>
<dbReference type="PANTHER" id="PTHR42945:SF9">
    <property type="entry name" value="HISTIDINE BIOSYNTHESIS BIFUNCTIONAL PROTEIN HISIE"/>
    <property type="match status" value="1"/>
</dbReference>
<dbReference type="AlphaFoldDB" id="A0A1Y5HT22"/>
<gene>
    <name evidence="10" type="primary">hisE</name>
    <name evidence="11" type="ORF">A9R00_05915</name>
</gene>
<keyword evidence="5 10" id="KW-0028">Amino-acid biosynthesis</keyword>
<dbReference type="GO" id="GO:0000105">
    <property type="term" value="P:L-histidine biosynthetic process"/>
    <property type="evidence" value="ECO:0007669"/>
    <property type="project" value="UniProtKB-UniRule"/>
</dbReference>
<evidence type="ECO:0000256" key="2">
    <source>
        <dbReference type="ARBA" id="ARBA00004496"/>
    </source>
</evidence>
<organism evidence="11 12">
    <name type="scientific">Oleispira antarctica</name>
    <dbReference type="NCBI Taxonomy" id="188908"/>
    <lineage>
        <taxon>Bacteria</taxon>
        <taxon>Pseudomonadati</taxon>
        <taxon>Pseudomonadota</taxon>
        <taxon>Gammaproteobacteria</taxon>
        <taxon>Oceanospirillales</taxon>
        <taxon>Oceanospirillaceae</taxon>
        <taxon>Oleispira</taxon>
    </lineage>
</organism>
<dbReference type="Pfam" id="PF01503">
    <property type="entry name" value="PRA-PH"/>
    <property type="match status" value="1"/>
</dbReference>
<protein>
    <recommendedName>
        <fullName evidence="10">Phosphoribosyl-ATP pyrophosphatase</fullName>
        <shortName evidence="10">PRA-PH</shortName>
        <ecNumber evidence="10">3.6.1.31</ecNumber>
    </recommendedName>
</protein>
<dbReference type="PANTHER" id="PTHR42945">
    <property type="entry name" value="HISTIDINE BIOSYNTHESIS BIFUNCTIONAL PROTEIN"/>
    <property type="match status" value="1"/>
</dbReference>
<evidence type="ECO:0000256" key="8">
    <source>
        <dbReference type="ARBA" id="ARBA00022840"/>
    </source>
</evidence>
<reference evidence="12" key="1">
    <citation type="journal article" date="2017" name="Proc. Natl. Acad. Sci. U.S.A.">
        <title>Simulation of Deepwater Horizon oil plume reveals substrate specialization within a complex community of hydrocarbon degraders.</title>
        <authorList>
            <person name="Hu P."/>
            <person name="Dubinsky E.A."/>
            <person name="Probst A.J."/>
            <person name="Wang J."/>
            <person name="Sieber C.M.K."/>
            <person name="Tom L.M."/>
            <person name="Gardinali P."/>
            <person name="Banfield J.F."/>
            <person name="Atlas R.M."/>
            <person name="Andersen G.L."/>
        </authorList>
    </citation>
    <scope>NUCLEOTIDE SEQUENCE [LARGE SCALE GENOMIC DNA]</scope>
</reference>
<dbReference type="GO" id="GO:0005524">
    <property type="term" value="F:ATP binding"/>
    <property type="evidence" value="ECO:0007669"/>
    <property type="project" value="UniProtKB-KW"/>
</dbReference>
<dbReference type="Proteomes" id="UP000227088">
    <property type="component" value="Unassembled WGS sequence"/>
</dbReference>
<sequence>MSDPVNNTSVFETLGDILEERKGAAADSSYVASLYNKGLNKILEKVGEEATETIIAAKDAQLSGDNSDVIYETADLWFHSLVALAQLGERPEAVVEELKRRFGLSGLEEKASRQPK</sequence>
<accession>A0A1Y5HT22</accession>
<evidence type="ECO:0000256" key="5">
    <source>
        <dbReference type="ARBA" id="ARBA00022605"/>
    </source>
</evidence>
<keyword evidence="4 10" id="KW-0963">Cytoplasm</keyword>
<evidence type="ECO:0000256" key="3">
    <source>
        <dbReference type="ARBA" id="ARBA00005204"/>
    </source>
</evidence>
<evidence type="ECO:0000313" key="11">
    <source>
        <dbReference type="EMBL" id="OUS40458.1"/>
    </source>
</evidence>
<evidence type="ECO:0000256" key="4">
    <source>
        <dbReference type="ARBA" id="ARBA00022490"/>
    </source>
</evidence>
<dbReference type="GO" id="GO:0005737">
    <property type="term" value="C:cytoplasm"/>
    <property type="evidence" value="ECO:0007669"/>
    <property type="project" value="UniProtKB-SubCell"/>
</dbReference>
<evidence type="ECO:0000256" key="7">
    <source>
        <dbReference type="ARBA" id="ARBA00022801"/>
    </source>
</evidence>
<evidence type="ECO:0000256" key="10">
    <source>
        <dbReference type="HAMAP-Rule" id="MF_01020"/>
    </source>
</evidence>
<dbReference type="InterPro" id="IPR021130">
    <property type="entry name" value="PRib-ATP_PPHydrolase-like"/>
</dbReference>
<keyword evidence="6 10" id="KW-0547">Nucleotide-binding</keyword>
<dbReference type="HAMAP" id="MF_01020">
    <property type="entry name" value="HisE"/>
    <property type="match status" value="1"/>
</dbReference>
<dbReference type="UniPathway" id="UPA00031">
    <property type="reaction ID" value="UER00007"/>
</dbReference>
<comment type="catalytic activity">
    <reaction evidence="1 10">
        <text>1-(5-phospho-beta-D-ribosyl)-ATP + H2O = 1-(5-phospho-beta-D-ribosyl)-5'-AMP + diphosphate + H(+)</text>
        <dbReference type="Rhea" id="RHEA:22828"/>
        <dbReference type="ChEBI" id="CHEBI:15377"/>
        <dbReference type="ChEBI" id="CHEBI:15378"/>
        <dbReference type="ChEBI" id="CHEBI:33019"/>
        <dbReference type="ChEBI" id="CHEBI:59457"/>
        <dbReference type="ChEBI" id="CHEBI:73183"/>
        <dbReference type="EC" id="3.6.1.31"/>
    </reaction>
</comment>
<dbReference type="InterPro" id="IPR008179">
    <property type="entry name" value="HisE"/>
</dbReference>
<evidence type="ECO:0000256" key="9">
    <source>
        <dbReference type="ARBA" id="ARBA00023102"/>
    </source>
</evidence>
<dbReference type="CDD" id="cd11534">
    <property type="entry name" value="NTP-PPase_HisIE_like"/>
    <property type="match status" value="1"/>
</dbReference>